<dbReference type="AlphaFoldDB" id="A0AAE9I5A2"/>
<feature type="transmembrane region" description="Helical" evidence="7">
    <location>
        <begin position="84"/>
        <end position="102"/>
    </location>
</feature>
<keyword evidence="2" id="KW-0813">Transport</keyword>
<evidence type="ECO:0000256" key="2">
    <source>
        <dbReference type="ARBA" id="ARBA00022448"/>
    </source>
</evidence>
<feature type="transmembrane region" description="Helical" evidence="7">
    <location>
        <begin position="12"/>
        <end position="32"/>
    </location>
</feature>
<reference evidence="8" key="2">
    <citation type="submission" date="2022-05" db="EMBL/GenBank/DDBJ databases">
        <authorList>
            <person name="Kunte H.-J."/>
        </authorList>
    </citation>
    <scope>NUCLEOTIDE SEQUENCE</scope>
    <source>
        <strain evidence="8">G5</strain>
    </source>
</reference>
<evidence type="ECO:0000256" key="7">
    <source>
        <dbReference type="SAM" id="Phobius"/>
    </source>
</evidence>
<dbReference type="PANTHER" id="PTHR30509">
    <property type="entry name" value="P-HYDROXYBENZOIC ACID EFFLUX PUMP SUBUNIT-RELATED"/>
    <property type="match status" value="1"/>
</dbReference>
<evidence type="ECO:0000256" key="6">
    <source>
        <dbReference type="ARBA" id="ARBA00023136"/>
    </source>
</evidence>
<feature type="transmembrane region" description="Helical" evidence="7">
    <location>
        <begin position="432"/>
        <end position="449"/>
    </location>
</feature>
<dbReference type="Proteomes" id="UP001056132">
    <property type="component" value="Chromosome 2"/>
</dbReference>
<evidence type="ECO:0000256" key="1">
    <source>
        <dbReference type="ARBA" id="ARBA00004651"/>
    </source>
</evidence>
<evidence type="ECO:0000256" key="3">
    <source>
        <dbReference type="ARBA" id="ARBA00022475"/>
    </source>
</evidence>
<protein>
    <submittedName>
        <fullName evidence="8">FUSC family protein</fullName>
    </submittedName>
</protein>
<accession>A0AAE9I5A2</accession>
<comment type="subcellular location">
    <subcellularLocation>
        <location evidence="1">Cell membrane</location>
        <topology evidence="1">Multi-pass membrane protein</topology>
    </subcellularLocation>
</comment>
<keyword evidence="3" id="KW-1003">Cell membrane</keyword>
<sequence>MGSWPSARDWVFSFKAFAAAMLALWIAMYMGLPRPYWAMASVYVVAHPLTGATRSKALYRVLGTLMGAAAGVAMVPSLVNSPPLLMGAVALWTGCLLYIALLHRTPRSYVFMLAAYTLPLVALPAVDNPTAIFDIAIARAEEISLGILCAAVVGAVVFPASVADVLRHKSRQWMADAALWAGDMLSPSPGMQVTRHQSRHRLAADILALDQLISQLGYDTESIARVRAARELRGRMTMLLPVMSSLASIVESLQAAGGLPDTLRAQMQAARAWIQGGAVDAPPVLTSTPLEPGWDAALVTAAEDRLQQMVALWRDCVSLCRRMGERDVRGGWVPEFRRWDVGQTRHYDHGLLLFSTVTVALSIFTMGMLWIHMGWADGAGAVALGAVSCCFFAALDEPAPMIQSFFNWNVVCMVISMVFLFAVLPVAHDFEMLVLMFAVPYLIIGLLVAQPRLAMIGMPLAVVTANDIGISGAYSADFHTFFNSNIAGIAGIAFALVWTLVMRPFGTAAATRRLVRSSWGDIADNAVGTRPEEHTRLRARMLDRLAQLVPRLAASESEVSPDGFSEVRVELTTLALQREMPSLSAPEQHAVKRVLRSVAGYYQARLDGKRDAPPPALHTRLANAQRKVQSRIALAALVEMQVALFPPAVMPAPVTGGA</sequence>
<dbReference type="RefSeq" id="WP_250025438.1">
    <property type="nucleotide sequence ID" value="NZ_CP097331.1"/>
</dbReference>
<feature type="transmembrane region" description="Helical" evidence="7">
    <location>
        <begin position="351"/>
        <end position="372"/>
    </location>
</feature>
<evidence type="ECO:0000313" key="9">
    <source>
        <dbReference type="Proteomes" id="UP001056132"/>
    </source>
</evidence>
<reference evidence="8" key="1">
    <citation type="journal article" date="2022" name="Microbiol. Resour. Announc.">
        <title>Genome Sequence of Cupriavidus campinensis Strain G5, a Member of a Bacterial Consortium Capable of Polyethylene Degradation.</title>
        <authorList>
            <person name="Schneider B."/>
            <person name="Pfeiffer F."/>
            <person name="Dyall-Smith M."/>
            <person name="Kunte H.J."/>
        </authorList>
    </citation>
    <scope>NUCLEOTIDE SEQUENCE</scope>
    <source>
        <strain evidence="8">G5</strain>
    </source>
</reference>
<dbReference type="KEGG" id="ccam:M5D45_24905"/>
<dbReference type="Pfam" id="PF04632">
    <property type="entry name" value="FUSC"/>
    <property type="match status" value="1"/>
</dbReference>
<proteinExistence type="predicted"/>
<keyword evidence="4 7" id="KW-0812">Transmembrane</keyword>
<feature type="transmembrane region" description="Helical" evidence="7">
    <location>
        <begin position="378"/>
        <end position="395"/>
    </location>
</feature>
<feature type="transmembrane region" description="Helical" evidence="7">
    <location>
        <begin position="145"/>
        <end position="166"/>
    </location>
</feature>
<keyword evidence="5 7" id="KW-1133">Transmembrane helix</keyword>
<keyword evidence="6 7" id="KW-0472">Membrane</keyword>
<feature type="transmembrane region" description="Helical" evidence="7">
    <location>
        <begin position="109"/>
        <end position="125"/>
    </location>
</feature>
<organism evidence="8 9">
    <name type="scientific">Cupriavidus campinensis</name>
    <dbReference type="NCBI Taxonomy" id="151783"/>
    <lineage>
        <taxon>Bacteria</taxon>
        <taxon>Pseudomonadati</taxon>
        <taxon>Pseudomonadota</taxon>
        <taxon>Betaproteobacteria</taxon>
        <taxon>Burkholderiales</taxon>
        <taxon>Burkholderiaceae</taxon>
        <taxon>Cupriavidus</taxon>
    </lineage>
</organism>
<evidence type="ECO:0000313" key="8">
    <source>
        <dbReference type="EMBL" id="URF06352.1"/>
    </source>
</evidence>
<evidence type="ECO:0000256" key="5">
    <source>
        <dbReference type="ARBA" id="ARBA00022989"/>
    </source>
</evidence>
<feature type="transmembrane region" description="Helical" evidence="7">
    <location>
        <begin position="407"/>
        <end position="426"/>
    </location>
</feature>
<dbReference type="GO" id="GO:0005886">
    <property type="term" value="C:plasma membrane"/>
    <property type="evidence" value="ECO:0007669"/>
    <property type="project" value="UniProtKB-SubCell"/>
</dbReference>
<dbReference type="PANTHER" id="PTHR30509:SF9">
    <property type="entry name" value="MULTIDRUG RESISTANCE PROTEIN MDTO"/>
    <property type="match status" value="1"/>
</dbReference>
<feature type="transmembrane region" description="Helical" evidence="7">
    <location>
        <begin position="486"/>
        <end position="506"/>
    </location>
</feature>
<dbReference type="EMBL" id="CP097331">
    <property type="protein sequence ID" value="URF06352.1"/>
    <property type="molecule type" value="Genomic_DNA"/>
</dbReference>
<evidence type="ECO:0000256" key="4">
    <source>
        <dbReference type="ARBA" id="ARBA00022692"/>
    </source>
</evidence>
<feature type="transmembrane region" description="Helical" evidence="7">
    <location>
        <begin position="57"/>
        <end position="78"/>
    </location>
</feature>
<gene>
    <name evidence="8" type="ORF">M5D45_24905</name>
</gene>
<dbReference type="InterPro" id="IPR006726">
    <property type="entry name" value="PHBA_efflux_AaeB/fusaric-R"/>
</dbReference>
<name>A0AAE9I5A2_9BURK</name>
<dbReference type="GO" id="GO:0022857">
    <property type="term" value="F:transmembrane transporter activity"/>
    <property type="evidence" value="ECO:0007669"/>
    <property type="project" value="InterPro"/>
</dbReference>